<evidence type="ECO:0000313" key="2">
    <source>
        <dbReference type="EMBL" id="GFH30195.1"/>
    </source>
</evidence>
<dbReference type="EMBL" id="BLLF01004761">
    <property type="protein sequence ID" value="GFH30195.1"/>
    <property type="molecule type" value="Genomic_DNA"/>
</dbReference>
<feature type="region of interest" description="Disordered" evidence="1">
    <location>
        <begin position="1"/>
        <end position="37"/>
    </location>
</feature>
<gene>
    <name evidence="2" type="ORF">HaLaN_28995</name>
</gene>
<feature type="non-terminal residue" evidence="2">
    <location>
        <position position="1"/>
    </location>
</feature>
<accession>A0A6A0ABS1</accession>
<reference evidence="2 3" key="1">
    <citation type="submission" date="2020-02" db="EMBL/GenBank/DDBJ databases">
        <title>Draft genome sequence of Haematococcus lacustris strain NIES-144.</title>
        <authorList>
            <person name="Morimoto D."/>
            <person name="Nakagawa S."/>
            <person name="Yoshida T."/>
            <person name="Sawayama S."/>
        </authorList>
    </citation>
    <scope>NUCLEOTIDE SEQUENCE [LARGE SCALE GENOMIC DNA]</scope>
    <source>
        <strain evidence="2 3">NIES-144</strain>
    </source>
</reference>
<keyword evidence="3" id="KW-1185">Reference proteome</keyword>
<evidence type="ECO:0000256" key="1">
    <source>
        <dbReference type="SAM" id="MobiDB-lite"/>
    </source>
</evidence>
<dbReference type="Proteomes" id="UP000485058">
    <property type="component" value="Unassembled WGS sequence"/>
</dbReference>
<name>A0A6A0ABS1_HAELA</name>
<feature type="compositionally biased region" description="Basic and acidic residues" evidence="1">
    <location>
        <begin position="9"/>
        <end position="20"/>
    </location>
</feature>
<comment type="caution">
    <text evidence="2">The sequence shown here is derived from an EMBL/GenBank/DDBJ whole genome shotgun (WGS) entry which is preliminary data.</text>
</comment>
<evidence type="ECO:0000313" key="3">
    <source>
        <dbReference type="Proteomes" id="UP000485058"/>
    </source>
</evidence>
<proteinExistence type="predicted"/>
<organism evidence="2 3">
    <name type="scientific">Haematococcus lacustris</name>
    <name type="common">Green alga</name>
    <name type="synonym">Haematococcus pluvialis</name>
    <dbReference type="NCBI Taxonomy" id="44745"/>
    <lineage>
        <taxon>Eukaryota</taxon>
        <taxon>Viridiplantae</taxon>
        <taxon>Chlorophyta</taxon>
        <taxon>core chlorophytes</taxon>
        <taxon>Chlorophyceae</taxon>
        <taxon>CS clade</taxon>
        <taxon>Chlamydomonadales</taxon>
        <taxon>Haematococcaceae</taxon>
        <taxon>Haematococcus</taxon>
    </lineage>
</organism>
<dbReference type="AlphaFoldDB" id="A0A6A0ABS1"/>
<sequence length="118" mass="12172">NSTGAGGREASEQAVREGDRPQTASSQGKAGAESTWALTQREADLGMLAGSAAVAGLLPGAAQTMQPLVLRTPSWLDRTNGGGGRPLAASGLTPRESLQLRLVRLQQQQINLAQLPTA</sequence>
<protein>
    <submittedName>
        <fullName evidence="2">Uncharacterized protein</fullName>
    </submittedName>
</protein>